<accession>A0A7W3RAE2</accession>
<evidence type="ECO:0000256" key="1">
    <source>
        <dbReference type="ARBA" id="ARBA00010617"/>
    </source>
</evidence>
<dbReference type="Pfam" id="PF00067">
    <property type="entry name" value="p450"/>
    <property type="match status" value="1"/>
</dbReference>
<dbReference type="InterPro" id="IPR036396">
    <property type="entry name" value="Cyt_P450_sf"/>
</dbReference>
<dbReference type="PANTHER" id="PTHR24305">
    <property type="entry name" value="CYTOCHROME P450"/>
    <property type="match status" value="1"/>
</dbReference>
<keyword evidence="2" id="KW-0349">Heme</keyword>
<protein>
    <submittedName>
        <fullName evidence="3">Cytochrome P450</fullName>
    </submittedName>
</protein>
<comment type="caution">
    <text evidence="3">The sequence shown here is derived from an EMBL/GenBank/DDBJ whole genome shotgun (WGS) entry which is preliminary data.</text>
</comment>
<dbReference type="AlphaFoldDB" id="A0A7W3RAE2"/>
<dbReference type="InterPro" id="IPR050121">
    <property type="entry name" value="Cytochrome_P450_monoxygenase"/>
</dbReference>
<dbReference type="PRINTS" id="PR00463">
    <property type="entry name" value="EP450I"/>
</dbReference>
<gene>
    <name evidence="3" type="ORF">HNR21_004506</name>
</gene>
<dbReference type="GO" id="GO:0004497">
    <property type="term" value="F:monooxygenase activity"/>
    <property type="evidence" value="ECO:0007669"/>
    <property type="project" value="InterPro"/>
</dbReference>
<dbReference type="GO" id="GO:0005506">
    <property type="term" value="F:iron ion binding"/>
    <property type="evidence" value="ECO:0007669"/>
    <property type="project" value="InterPro"/>
</dbReference>
<dbReference type="EMBL" id="JACJII010000001">
    <property type="protein sequence ID" value="MBA9005624.1"/>
    <property type="molecule type" value="Genomic_DNA"/>
</dbReference>
<name>A0A7W3RAE2_9ACTN</name>
<evidence type="ECO:0000256" key="2">
    <source>
        <dbReference type="PIRSR" id="PIRSR602401-1"/>
    </source>
</evidence>
<dbReference type="InterPro" id="IPR002401">
    <property type="entry name" value="Cyt_P450_E_grp-I"/>
</dbReference>
<evidence type="ECO:0000313" key="4">
    <source>
        <dbReference type="Proteomes" id="UP000539313"/>
    </source>
</evidence>
<dbReference type="PRINTS" id="PR00385">
    <property type="entry name" value="P450"/>
</dbReference>
<keyword evidence="4" id="KW-1185">Reference proteome</keyword>
<dbReference type="GO" id="GO:0016705">
    <property type="term" value="F:oxidoreductase activity, acting on paired donors, with incorporation or reduction of molecular oxygen"/>
    <property type="evidence" value="ECO:0007669"/>
    <property type="project" value="InterPro"/>
</dbReference>
<keyword evidence="2" id="KW-0479">Metal-binding</keyword>
<dbReference type="Gene3D" id="1.10.630.10">
    <property type="entry name" value="Cytochrome P450"/>
    <property type="match status" value="1"/>
</dbReference>
<reference evidence="3 4" key="1">
    <citation type="submission" date="2020-08" db="EMBL/GenBank/DDBJ databases">
        <title>Sequencing the genomes of 1000 actinobacteria strains.</title>
        <authorList>
            <person name="Klenk H.-P."/>
        </authorList>
    </citation>
    <scope>NUCLEOTIDE SEQUENCE [LARGE SCALE GENOMIC DNA]</scope>
    <source>
        <strain evidence="3 4">DSM 45823</strain>
    </source>
</reference>
<dbReference type="PANTHER" id="PTHR24305:SF166">
    <property type="entry name" value="CYTOCHROME P450 12A4, MITOCHONDRIAL-RELATED"/>
    <property type="match status" value="1"/>
</dbReference>
<organism evidence="3 4">
    <name type="scientific">Thermomonospora cellulosilytica</name>
    <dbReference type="NCBI Taxonomy" id="1411118"/>
    <lineage>
        <taxon>Bacteria</taxon>
        <taxon>Bacillati</taxon>
        <taxon>Actinomycetota</taxon>
        <taxon>Actinomycetes</taxon>
        <taxon>Streptosporangiales</taxon>
        <taxon>Thermomonosporaceae</taxon>
        <taxon>Thermomonospora</taxon>
    </lineage>
</organism>
<comment type="similarity">
    <text evidence="1">Belongs to the cytochrome P450 family.</text>
</comment>
<evidence type="ECO:0000313" key="3">
    <source>
        <dbReference type="EMBL" id="MBA9005624.1"/>
    </source>
</evidence>
<dbReference type="SUPFAM" id="SSF48264">
    <property type="entry name" value="Cytochrome P450"/>
    <property type="match status" value="1"/>
</dbReference>
<dbReference type="GO" id="GO:0020037">
    <property type="term" value="F:heme binding"/>
    <property type="evidence" value="ECO:0007669"/>
    <property type="project" value="InterPro"/>
</dbReference>
<proteinExistence type="inferred from homology"/>
<dbReference type="InterPro" id="IPR001128">
    <property type="entry name" value="Cyt_P450"/>
</dbReference>
<dbReference type="RefSeq" id="WP_182706750.1">
    <property type="nucleotide sequence ID" value="NZ_JACJII010000001.1"/>
</dbReference>
<keyword evidence="2" id="KW-0408">Iron</keyword>
<sequence>MRRTSGREGIRRTSVVDTVRLGGALLAPRGPRPALWTDRRVLRLRRRYGPGPVRIALPGGRLVLVLSRRDARRVLTGGSAEFAPPDLTGGDGVPPHLLPHRVPSPPGEDAVERRSVDEDVLDAHQQVHRIAGPMMLRVQRETSRLLDAVAADGELTWGAYAAAYRRLARRIVLGDSARDDRMLTDMFGALLAGTAPGAGRFRRRRPPAALQDTFRRRLRMYVERAEPESLAGQLARSPAGEGGDPLSQVARWLSGFGAAGVTAYRTLVLLAAHPDRLARVRDELSGLHAAHPPSPVSVPYLRACVLESARLWPVAPVVWRRSTADTRWGDRVLAAGSALMVLLPLFGRDRATLPYADRFDPDVWLDGRAAADGAVTPFGAGAGRCPGESLALLVTTSLLASLLRGHDPRLLRRPRGLSPGRPLPQALDHGAVRLALDPLPVRASGR</sequence>
<comment type="cofactor">
    <cofactor evidence="2">
        <name>heme</name>
        <dbReference type="ChEBI" id="CHEBI:30413"/>
    </cofactor>
</comment>
<feature type="binding site" description="axial binding residue" evidence="2">
    <location>
        <position position="385"/>
    </location>
    <ligand>
        <name>heme</name>
        <dbReference type="ChEBI" id="CHEBI:30413"/>
    </ligand>
    <ligandPart>
        <name>Fe</name>
        <dbReference type="ChEBI" id="CHEBI:18248"/>
    </ligandPart>
</feature>
<dbReference type="Proteomes" id="UP000539313">
    <property type="component" value="Unassembled WGS sequence"/>
</dbReference>